<feature type="region of interest" description="Disordered" evidence="1">
    <location>
        <begin position="36"/>
        <end position="61"/>
    </location>
</feature>
<sequence length="171" mass="19379">MISRRQNIGILYSRYEQLIIYTRPFPAKTYTQYSCRVSTPNTNSSLSTRPGNPLRPDPEPVLQNQALSYSASSRIYLGHTRARPVSCNHSSNSRWPTRPDLRARTPANKNIWANEAGHKARKAHKSRRDHRGSVGPPTRYPSSESVRSRGFGPSFRSSSRRFSLKAGREGH</sequence>
<feature type="region of interest" description="Disordered" evidence="1">
    <location>
        <begin position="83"/>
        <end position="171"/>
    </location>
</feature>
<evidence type="ECO:0000313" key="2">
    <source>
        <dbReference type="EMBL" id="GER31668.1"/>
    </source>
</evidence>
<feature type="compositionally biased region" description="Low complexity" evidence="1">
    <location>
        <begin position="148"/>
        <end position="157"/>
    </location>
</feature>
<dbReference type="EMBL" id="BKCP01004505">
    <property type="protein sequence ID" value="GER31668.1"/>
    <property type="molecule type" value="Genomic_DNA"/>
</dbReference>
<evidence type="ECO:0000313" key="3">
    <source>
        <dbReference type="Proteomes" id="UP000325081"/>
    </source>
</evidence>
<evidence type="ECO:0000256" key="1">
    <source>
        <dbReference type="SAM" id="MobiDB-lite"/>
    </source>
</evidence>
<keyword evidence="2" id="KW-0648">Protein biosynthesis</keyword>
<dbReference type="AlphaFoldDB" id="A0A5A7PGH7"/>
<protein>
    <submittedName>
        <fullName evidence="2">Translation initiation factor IF-2</fullName>
    </submittedName>
</protein>
<comment type="caution">
    <text evidence="2">The sequence shown here is derived from an EMBL/GenBank/DDBJ whole genome shotgun (WGS) entry which is preliminary data.</text>
</comment>
<keyword evidence="3" id="KW-1185">Reference proteome</keyword>
<feature type="compositionally biased region" description="Basic residues" evidence="1">
    <location>
        <begin position="119"/>
        <end position="130"/>
    </location>
</feature>
<reference evidence="3" key="1">
    <citation type="journal article" date="2019" name="Curr. Biol.">
        <title>Genome Sequence of Striga asiatica Provides Insight into the Evolution of Plant Parasitism.</title>
        <authorList>
            <person name="Yoshida S."/>
            <person name="Kim S."/>
            <person name="Wafula E.K."/>
            <person name="Tanskanen J."/>
            <person name="Kim Y.M."/>
            <person name="Honaas L."/>
            <person name="Yang Z."/>
            <person name="Spallek T."/>
            <person name="Conn C.E."/>
            <person name="Ichihashi Y."/>
            <person name="Cheong K."/>
            <person name="Cui S."/>
            <person name="Der J.P."/>
            <person name="Gundlach H."/>
            <person name="Jiao Y."/>
            <person name="Hori C."/>
            <person name="Ishida J.K."/>
            <person name="Kasahara H."/>
            <person name="Kiba T."/>
            <person name="Kim M.S."/>
            <person name="Koo N."/>
            <person name="Laohavisit A."/>
            <person name="Lee Y.H."/>
            <person name="Lumba S."/>
            <person name="McCourt P."/>
            <person name="Mortimer J.C."/>
            <person name="Mutuku J.M."/>
            <person name="Nomura T."/>
            <person name="Sasaki-Sekimoto Y."/>
            <person name="Seto Y."/>
            <person name="Wang Y."/>
            <person name="Wakatake T."/>
            <person name="Sakakibara H."/>
            <person name="Demura T."/>
            <person name="Yamaguchi S."/>
            <person name="Yoneyama K."/>
            <person name="Manabe R.I."/>
            <person name="Nelson D.C."/>
            <person name="Schulman A.H."/>
            <person name="Timko M.P."/>
            <person name="dePamphilis C.W."/>
            <person name="Choi D."/>
            <person name="Shirasu K."/>
        </authorList>
    </citation>
    <scope>NUCLEOTIDE SEQUENCE [LARGE SCALE GENOMIC DNA]</scope>
    <source>
        <strain evidence="3">cv. UVA1</strain>
    </source>
</reference>
<gene>
    <name evidence="2" type="ORF">STAS_07694</name>
</gene>
<proteinExistence type="predicted"/>
<accession>A0A5A7PGH7</accession>
<name>A0A5A7PGH7_STRAF</name>
<organism evidence="2 3">
    <name type="scientific">Striga asiatica</name>
    <name type="common">Asiatic witchweed</name>
    <name type="synonym">Buchnera asiatica</name>
    <dbReference type="NCBI Taxonomy" id="4170"/>
    <lineage>
        <taxon>Eukaryota</taxon>
        <taxon>Viridiplantae</taxon>
        <taxon>Streptophyta</taxon>
        <taxon>Embryophyta</taxon>
        <taxon>Tracheophyta</taxon>
        <taxon>Spermatophyta</taxon>
        <taxon>Magnoliopsida</taxon>
        <taxon>eudicotyledons</taxon>
        <taxon>Gunneridae</taxon>
        <taxon>Pentapetalae</taxon>
        <taxon>asterids</taxon>
        <taxon>lamiids</taxon>
        <taxon>Lamiales</taxon>
        <taxon>Orobanchaceae</taxon>
        <taxon>Buchnereae</taxon>
        <taxon>Striga</taxon>
    </lineage>
</organism>
<feature type="compositionally biased region" description="Polar residues" evidence="1">
    <location>
        <begin position="36"/>
        <end position="50"/>
    </location>
</feature>
<dbReference type="Proteomes" id="UP000325081">
    <property type="component" value="Unassembled WGS sequence"/>
</dbReference>
<dbReference type="GO" id="GO:0003743">
    <property type="term" value="F:translation initiation factor activity"/>
    <property type="evidence" value="ECO:0007669"/>
    <property type="project" value="UniProtKB-KW"/>
</dbReference>
<keyword evidence="2" id="KW-0396">Initiation factor</keyword>